<feature type="transmembrane region" description="Helical" evidence="7">
    <location>
        <begin position="346"/>
        <end position="367"/>
    </location>
</feature>
<evidence type="ECO:0000313" key="9">
    <source>
        <dbReference type="EMBL" id="NBG65293.1"/>
    </source>
</evidence>
<dbReference type="Pfam" id="PF12911">
    <property type="entry name" value="OppC_N"/>
    <property type="match status" value="1"/>
</dbReference>
<reference evidence="9 10" key="1">
    <citation type="submission" date="2019-12" db="EMBL/GenBank/DDBJ databases">
        <authorList>
            <person name="Zhao J."/>
        </authorList>
    </citation>
    <scope>NUCLEOTIDE SEQUENCE [LARGE SCALE GENOMIC DNA]</scope>
    <source>
        <strain evidence="9 10">S-15</strain>
    </source>
</reference>
<dbReference type="Pfam" id="PF00528">
    <property type="entry name" value="BPD_transp_1"/>
    <property type="match status" value="1"/>
</dbReference>
<dbReference type="AlphaFoldDB" id="A0A6N9NHA3"/>
<dbReference type="PANTHER" id="PTHR43386:SF1">
    <property type="entry name" value="D,D-DIPEPTIDE TRANSPORT SYSTEM PERMEASE PROTEIN DDPC-RELATED"/>
    <property type="match status" value="1"/>
</dbReference>
<dbReference type="InterPro" id="IPR025966">
    <property type="entry name" value="OppC_N"/>
</dbReference>
<evidence type="ECO:0000256" key="7">
    <source>
        <dbReference type="RuleBase" id="RU363032"/>
    </source>
</evidence>
<protein>
    <submittedName>
        <fullName evidence="9">ABC transporter permease subunit</fullName>
    </submittedName>
</protein>
<comment type="similarity">
    <text evidence="7">Belongs to the binding-protein-dependent transport system permease family.</text>
</comment>
<dbReference type="InterPro" id="IPR050366">
    <property type="entry name" value="BP-dependent_transpt_permease"/>
</dbReference>
<keyword evidence="2 7" id="KW-0813">Transport</keyword>
<evidence type="ECO:0000259" key="8">
    <source>
        <dbReference type="PROSITE" id="PS50928"/>
    </source>
</evidence>
<dbReference type="Proteomes" id="UP000470771">
    <property type="component" value="Unassembled WGS sequence"/>
</dbReference>
<keyword evidence="5 7" id="KW-1133">Transmembrane helix</keyword>
<dbReference type="Gene3D" id="1.10.3720.10">
    <property type="entry name" value="MetI-like"/>
    <property type="match status" value="1"/>
</dbReference>
<evidence type="ECO:0000313" key="10">
    <source>
        <dbReference type="Proteomes" id="UP000470771"/>
    </source>
</evidence>
<dbReference type="GO" id="GO:0055085">
    <property type="term" value="P:transmembrane transport"/>
    <property type="evidence" value="ECO:0007669"/>
    <property type="project" value="InterPro"/>
</dbReference>
<organism evidence="9 10">
    <name type="scientific">Acidiluteibacter ferrifornacis</name>
    <dbReference type="NCBI Taxonomy" id="2692424"/>
    <lineage>
        <taxon>Bacteria</taxon>
        <taxon>Pseudomonadati</taxon>
        <taxon>Bacteroidota</taxon>
        <taxon>Flavobacteriia</taxon>
        <taxon>Flavobacteriales</taxon>
        <taxon>Cryomorphaceae</taxon>
        <taxon>Acidiluteibacter</taxon>
    </lineage>
</organism>
<dbReference type="PANTHER" id="PTHR43386">
    <property type="entry name" value="OLIGOPEPTIDE TRANSPORT SYSTEM PERMEASE PROTEIN APPC"/>
    <property type="match status" value="1"/>
</dbReference>
<evidence type="ECO:0000256" key="2">
    <source>
        <dbReference type="ARBA" id="ARBA00022448"/>
    </source>
</evidence>
<name>A0A6N9NHA3_9FLAO</name>
<gene>
    <name evidence="9" type="ORF">GQN54_04145</name>
</gene>
<dbReference type="SUPFAM" id="SSF161098">
    <property type="entry name" value="MetI-like"/>
    <property type="match status" value="1"/>
</dbReference>
<proteinExistence type="inferred from homology"/>
<evidence type="ECO:0000256" key="4">
    <source>
        <dbReference type="ARBA" id="ARBA00022692"/>
    </source>
</evidence>
<dbReference type="RefSeq" id="WP_160632248.1">
    <property type="nucleotide sequence ID" value="NZ_WWNE01000004.1"/>
</dbReference>
<evidence type="ECO:0000256" key="6">
    <source>
        <dbReference type="ARBA" id="ARBA00023136"/>
    </source>
</evidence>
<keyword evidence="3" id="KW-1003">Cell membrane</keyword>
<dbReference type="InterPro" id="IPR035906">
    <property type="entry name" value="MetI-like_sf"/>
</dbReference>
<evidence type="ECO:0000256" key="3">
    <source>
        <dbReference type="ARBA" id="ARBA00022475"/>
    </source>
</evidence>
<feature type="transmembrane region" description="Helical" evidence="7">
    <location>
        <begin position="21"/>
        <end position="43"/>
    </location>
</feature>
<keyword evidence="6 7" id="KW-0472">Membrane</keyword>
<dbReference type="PROSITE" id="PS50928">
    <property type="entry name" value="ABC_TM1"/>
    <property type="match status" value="1"/>
</dbReference>
<keyword evidence="10" id="KW-1185">Reference proteome</keyword>
<sequence>MKDQESKSLLKLSIHRLRRNPIAMAGFTMILIYLMVAIAGPFIRLDKTPKANDQYLELSIKRPGFKVLFFQVANEVSEQSLWSQWLYGREKTSQSFPIYRYELLTDSILVERYTGDDVNNGELLVYAYNDLVSSNQLELHPSNLREQIKKELISNTTFWLGTDRYGRDVLSRLMAGTWVSFTVGAISILISLIIGIVVGAIAGYYRGRVDDLLVWLINVVWSIPTLLLVIAIALALGKGFWQVFVAVGLTMWVEVARVVRGQVISLREKEFIEAGKALGYTHSRIIKKHVLPNVIGPVIVISAANFASAILVEAGLSFLGLGAQPPQATWGKMISEHKGYVITGDAYLAILPGVAIFFLVFAFVLLGNGLRDALDTKA</sequence>
<feature type="transmembrane region" description="Helical" evidence="7">
    <location>
        <begin position="290"/>
        <end position="312"/>
    </location>
</feature>
<dbReference type="GO" id="GO:0005886">
    <property type="term" value="C:plasma membrane"/>
    <property type="evidence" value="ECO:0007669"/>
    <property type="project" value="UniProtKB-SubCell"/>
</dbReference>
<dbReference type="CDD" id="cd06261">
    <property type="entry name" value="TM_PBP2"/>
    <property type="match status" value="1"/>
</dbReference>
<feature type="transmembrane region" description="Helical" evidence="7">
    <location>
        <begin position="240"/>
        <end position="259"/>
    </location>
</feature>
<feature type="transmembrane region" description="Helical" evidence="7">
    <location>
        <begin position="212"/>
        <end position="234"/>
    </location>
</feature>
<keyword evidence="4 7" id="KW-0812">Transmembrane</keyword>
<dbReference type="EMBL" id="WWNE01000004">
    <property type="protein sequence ID" value="NBG65293.1"/>
    <property type="molecule type" value="Genomic_DNA"/>
</dbReference>
<accession>A0A6N9NHA3</accession>
<evidence type="ECO:0000256" key="5">
    <source>
        <dbReference type="ARBA" id="ARBA00022989"/>
    </source>
</evidence>
<evidence type="ECO:0000256" key="1">
    <source>
        <dbReference type="ARBA" id="ARBA00004651"/>
    </source>
</evidence>
<dbReference type="InterPro" id="IPR000515">
    <property type="entry name" value="MetI-like"/>
</dbReference>
<comment type="subcellular location">
    <subcellularLocation>
        <location evidence="1 7">Cell membrane</location>
        <topology evidence="1 7">Multi-pass membrane protein</topology>
    </subcellularLocation>
</comment>
<feature type="transmembrane region" description="Helical" evidence="7">
    <location>
        <begin position="178"/>
        <end position="205"/>
    </location>
</feature>
<feature type="domain" description="ABC transmembrane type-1" evidence="8">
    <location>
        <begin position="177"/>
        <end position="367"/>
    </location>
</feature>
<comment type="caution">
    <text evidence="9">The sequence shown here is derived from an EMBL/GenBank/DDBJ whole genome shotgun (WGS) entry which is preliminary data.</text>
</comment>